<keyword evidence="10" id="KW-0862">Zinc</keyword>
<dbReference type="Bgee" id="ENSDARG00000075057">
    <property type="expression patterns" value="Expressed in presomitic mesoderm and 24 other cell types or tissues"/>
</dbReference>
<proteinExistence type="evidence at protein level"/>
<dbReference type="GO" id="GO:0046872">
    <property type="term" value="F:metal ion binding"/>
    <property type="evidence" value="ECO:0007669"/>
    <property type="project" value="UniProtKB-KW"/>
</dbReference>
<evidence type="ECO:0007829" key="22">
    <source>
        <dbReference type="PeptideAtlas" id="X1WBZ5"/>
    </source>
</evidence>
<dbReference type="EMBL" id="BX649530">
    <property type="status" value="NOT_ANNOTATED_CDS"/>
    <property type="molecule type" value="Genomic_DNA"/>
</dbReference>
<evidence type="ECO:0000313" key="19">
    <source>
        <dbReference type="Proteomes" id="UP000000437"/>
    </source>
</evidence>
<dbReference type="RefSeq" id="XP_683289.3">
    <property type="nucleotide sequence ID" value="XM_678197.9"/>
</dbReference>
<evidence type="ECO:0000256" key="10">
    <source>
        <dbReference type="ARBA" id="ARBA00022833"/>
    </source>
</evidence>
<keyword evidence="22" id="KW-1267">Proteomics identification</keyword>
<dbReference type="Gene3D" id="1.25.40.10">
    <property type="entry name" value="Tetratricopeptide repeat domain"/>
    <property type="match status" value="1"/>
</dbReference>
<evidence type="ECO:0000256" key="5">
    <source>
        <dbReference type="ARBA" id="ARBA00012179"/>
    </source>
</evidence>
<dbReference type="CDD" id="cd18718">
    <property type="entry name" value="PIN_PRORP"/>
    <property type="match status" value="1"/>
</dbReference>
<evidence type="ECO:0000313" key="21">
    <source>
        <dbReference type="ZFIN" id="ZDB-GENE-100618-4"/>
    </source>
</evidence>
<evidence type="ECO:0000259" key="17">
    <source>
        <dbReference type="Pfam" id="PF16953"/>
    </source>
</evidence>
<comment type="catalytic activity">
    <reaction evidence="1">
        <text>Endonucleolytic cleavage of RNA, removing 5'-extranucleotides from tRNA precursor.</text>
        <dbReference type="EC" id="3.1.26.5"/>
    </reaction>
</comment>
<dbReference type="eggNOG" id="ENOG502QRKG">
    <property type="taxonomic scope" value="Eukaryota"/>
</dbReference>
<keyword evidence="9" id="KW-0378">Hydrolase</keyword>
<dbReference type="AlphaFoldDB" id="X1WBZ5"/>
<evidence type="ECO:0000256" key="6">
    <source>
        <dbReference type="ARBA" id="ARBA00022694"/>
    </source>
</evidence>
<dbReference type="InterPro" id="IPR011990">
    <property type="entry name" value="TPR-like_helical_dom_sf"/>
</dbReference>
<evidence type="ECO:0000256" key="15">
    <source>
        <dbReference type="ARBA" id="ARBA00044559"/>
    </source>
</evidence>
<dbReference type="EC" id="3.1.26.5" evidence="5"/>
<accession>X1WBZ5</accession>
<dbReference type="Pfam" id="PF01535">
    <property type="entry name" value="PPR"/>
    <property type="match status" value="1"/>
</dbReference>
<dbReference type="GeneID" id="555630"/>
<dbReference type="AGR" id="ZFIN:ZDB-GENE-100618-4"/>
<feature type="domain" description="PRORP" evidence="17">
    <location>
        <begin position="340"/>
        <end position="574"/>
    </location>
</feature>
<evidence type="ECO:0000256" key="1">
    <source>
        <dbReference type="ARBA" id="ARBA00000928"/>
    </source>
</evidence>
<dbReference type="OrthoDB" id="46913at2759"/>
<dbReference type="PaxDb" id="7955-ENSDARP00000127737"/>
<evidence type="ECO:0000256" key="13">
    <source>
        <dbReference type="ARBA" id="ARBA00023128"/>
    </source>
</evidence>
<keyword evidence="6" id="KW-0819">tRNA processing</keyword>
<keyword evidence="12" id="KW-0809">Transit peptide</keyword>
<sequence length="578" mass="66534">MGFVAMSKSRTCMKHLCTWVVNPLYFRPDSPPHNITNAVRLIINPHTRYYTTKRDKQAQSPNEKGFTPRTRPAFPHSVFSAGAARKRAEFLKHKSGLDTENDDTPVRVRDSPNMVLPDRPLTPSEWTNLKKDFSRPELFEKVMMENLVRANVDVNIAKSLLSYVVQDKGTLSYEILLRYLTICVRAGHHSEVFDAYDIMRSCFKSLDLGASALFIKGFSQTDRWKEAISMLQDMKKALLPSPRNYGDVIAGAVLHGDSETSWKLYDELLELGLVPGQDTWQCLFQSGITQRGHEDKLFDVLSYMRDNQIYPEKPLMETIKAWFESLPDQKWRGKFSSVTPSGDCRNCKALLESIQLTEVEYAQLKHNVMEKVIEGGDVFNKSNPEELKSFKSFVKQRPPFDIVIDGLNVAKMLPHAAQSETLLAVVSELEQQSLNILVLGRKHMLRHSRNWDRQNMSLIKQKAHCFFTEDISEDDPYLLYAALNSGVHCKFLSRDLMRDHKACLPDSATRCLFFKWQRGHQLVISHYTPGKRVRFERILSYDTIIQTNGSSWHIPYDQKAEDRASYEVPQKWLCLTRD</sequence>
<reference evidence="18" key="2">
    <citation type="submission" date="2014-03" db="UniProtKB">
        <authorList>
            <consortium name="Ensembl"/>
        </authorList>
    </citation>
    <scope>IDENTIFICATION</scope>
    <source>
        <strain evidence="18">Tuebingen</strain>
    </source>
</reference>
<keyword evidence="11" id="KW-0460">Magnesium</keyword>
<dbReference type="STRING" id="7955.ENSDARP00000127737"/>
<dbReference type="InterPro" id="IPR002885">
    <property type="entry name" value="PPR_rpt"/>
</dbReference>
<evidence type="ECO:0000256" key="12">
    <source>
        <dbReference type="ARBA" id="ARBA00022946"/>
    </source>
</evidence>
<keyword evidence="13" id="KW-0496">Mitochondrion</keyword>
<evidence type="ECO:0000256" key="7">
    <source>
        <dbReference type="ARBA" id="ARBA00022722"/>
    </source>
</evidence>
<dbReference type="SMR" id="X1WBZ5"/>
<feature type="region of interest" description="Disordered" evidence="16">
    <location>
        <begin position="93"/>
        <end position="121"/>
    </location>
</feature>
<feature type="region of interest" description="Disordered" evidence="16">
    <location>
        <begin position="51"/>
        <end position="71"/>
    </location>
</feature>
<dbReference type="GO" id="GO:0097745">
    <property type="term" value="P:mitochondrial tRNA 5'-end processing"/>
    <property type="evidence" value="ECO:0000318"/>
    <property type="project" value="GO_Central"/>
</dbReference>
<name>X1WBZ5_DANRE</name>
<evidence type="ECO:0000313" key="20">
    <source>
        <dbReference type="RefSeq" id="XP_683289.3"/>
    </source>
</evidence>
<comment type="cofactor">
    <cofactor evidence="2">
        <name>Mg(2+)</name>
        <dbReference type="ChEBI" id="CHEBI:18420"/>
    </cofactor>
</comment>
<dbReference type="PANTHER" id="PTHR13547">
    <property type="match status" value="1"/>
</dbReference>
<evidence type="ECO:0000256" key="4">
    <source>
        <dbReference type="ARBA" id="ARBA00007626"/>
    </source>
</evidence>
<dbReference type="Proteomes" id="UP000000437">
    <property type="component" value="Chromosome 17"/>
</dbReference>
<dbReference type="InterPro" id="IPR033495">
    <property type="entry name" value="MRPP3_PIN_dom"/>
</dbReference>
<protein>
    <recommendedName>
        <fullName evidence="14">Mitochondrial ribonuclease P catalytic subunit</fullName>
        <ecNumber evidence="5">3.1.26.5</ecNumber>
    </recommendedName>
    <alternativeName>
        <fullName evidence="15">Mitochondrial ribonuclease P protein 3</fullName>
    </alternativeName>
</protein>
<dbReference type="Pfam" id="PF16953">
    <property type="entry name" value="PRORP"/>
    <property type="match status" value="1"/>
</dbReference>
<dbReference type="OMA" id="VKEPIRY"/>
<comment type="subcellular location">
    <subcellularLocation>
        <location evidence="3">Mitochondrion</location>
    </subcellularLocation>
</comment>
<evidence type="ECO:0000256" key="14">
    <source>
        <dbReference type="ARBA" id="ARBA00044536"/>
    </source>
</evidence>
<evidence type="ECO:0000256" key="2">
    <source>
        <dbReference type="ARBA" id="ARBA00001946"/>
    </source>
</evidence>
<evidence type="ECO:0000256" key="3">
    <source>
        <dbReference type="ARBA" id="ARBA00004173"/>
    </source>
</evidence>
<evidence type="ECO:0000256" key="16">
    <source>
        <dbReference type="SAM" id="MobiDB-lite"/>
    </source>
</evidence>
<dbReference type="InterPro" id="IPR031595">
    <property type="entry name" value="PRORP_C"/>
</dbReference>
<dbReference type="Ensembl" id="ENSDART00000156812.2">
    <property type="protein sequence ID" value="ENSDARP00000127737.1"/>
    <property type="gene ID" value="ENSDARG00000075057.5"/>
</dbReference>
<reference evidence="20" key="3">
    <citation type="submission" date="2025-04" db="UniProtKB">
        <authorList>
            <consortium name="RefSeq"/>
        </authorList>
    </citation>
    <scope>IDENTIFICATION</scope>
    <source>
        <strain evidence="20">Tuebingen</strain>
    </source>
</reference>
<dbReference type="HOGENOM" id="CLU_033070_1_0_1"/>
<dbReference type="CTD" id="9692"/>
<keyword evidence="8" id="KW-0479">Metal-binding</keyword>
<keyword evidence="7" id="KW-0540">Nuclease</keyword>
<dbReference type="Gene3D" id="3.40.50.11980">
    <property type="match status" value="1"/>
</dbReference>
<evidence type="ECO:0000256" key="11">
    <source>
        <dbReference type="ARBA" id="ARBA00022842"/>
    </source>
</evidence>
<accession>A0A8N7TCQ5</accession>
<dbReference type="GeneTree" id="ENSGT00390000002201"/>
<evidence type="ECO:0000256" key="8">
    <source>
        <dbReference type="ARBA" id="ARBA00022723"/>
    </source>
</evidence>
<dbReference type="ZFIN" id="ZDB-GENE-100618-4">
    <property type="gene designation" value="prorp"/>
</dbReference>
<dbReference type="GO" id="GO:0004526">
    <property type="term" value="F:ribonuclease P activity"/>
    <property type="evidence" value="ECO:0000318"/>
    <property type="project" value="GO_Central"/>
</dbReference>
<dbReference type="FunFam" id="1.25.40.10:FF:001403">
    <property type="entry name" value="Mitochondrial ribonuclease P protein 3-like Protein"/>
    <property type="match status" value="1"/>
</dbReference>
<comment type="similarity">
    <text evidence="4">Belongs to the PPR family. P subfamily.</text>
</comment>
<gene>
    <name evidence="18 20 21" type="primary">prorp</name>
</gene>
<evidence type="ECO:0000256" key="9">
    <source>
        <dbReference type="ARBA" id="ARBA00022801"/>
    </source>
</evidence>
<organism evidence="18">
    <name type="scientific">Danio rerio</name>
    <name type="common">Zebrafish</name>
    <name type="synonym">Brachydanio rerio</name>
    <dbReference type="NCBI Taxonomy" id="7955"/>
    <lineage>
        <taxon>Eukaryota</taxon>
        <taxon>Metazoa</taxon>
        <taxon>Chordata</taxon>
        <taxon>Craniata</taxon>
        <taxon>Vertebrata</taxon>
        <taxon>Euteleostomi</taxon>
        <taxon>Actinopterygii</taxon>
        <taxon>Neopterygii</taxon>
        <taxon>Teleostei</taxon>
        <taxon>Ostariophysi</taxon>
        <taxon>Cypriniformes</taxon>
        <taxon>Danionidae</taxon>
        <taxon>Danioninae</taxon>
        <taxon>Danio</taxon>
    </lineage>
</organism>
<reference evidence="18 19" key="1">
    <citation type="journal article" date="2013" name="Nature">
        <title>The zebrafish reference genome sequence and its relationship to the human genome.</title>
        <authorList>
            <consortium name="Genome Reference Consortium Zebrafish"/>
            <person name="Howe K."/>
            <person name="Clark M.D."/>
            <person name="Torroja C.F."/>
            <person name="Torrance J."/>
            <person name="Berthelot C."/>
            <person name="Muffato M."/>
            <person name="Collins J.E."/>
            <person name="Humphray S."/>
            <person name="McLaren K."/>
            <person name="Matthews L."/>
            <person name="McLaren S."/>
            <person name="Sealy I."/>
            <person name="Caccamo M."/>
            <person name="Churcher C."/>
            <person name="Scott C."/>
            <person name="Barrett J.C."/>
            <person name="Koch R."/>
            <person name="Rauch G.J."/>
            <person name="White S."/>
            <person name="Chow W."/>
            <person name="Kilian B."/>
            <person name="Quintais L.T."/>
            <person name="Guerra-Assuncao J.A."/>
            <person name="Zhou Y."/>
            <person name="Gu Y."/>
            <person name="Yen J."/>
            <person name="Vogel J.H."/>
            <person name="Eyre T."/>
            <person name="Redmond S."/>
            <person name="Banerjee R."/>
            <person name="Chi J."/>
            <person name="Fu B."/>
            <person name="Langley E."/>
            <person name="Maguire S.F."/>
            <person name="Laird G.K."/>
            <person name="Lloyd D."/>
            <person name="Kenyon E."/>
            <person name="Donaldson S."/>
            <person name="Sehra H."/>
            <person name="Almeida-King J."/>
            <person name="Loveland J."/>
            <person name="Trevanion S."/>
            <person name="Jones M."/>
            <person name="Quail M."/>
            <person name="Willey D."/>
            <person name="Hunt A."/>
            <person name="Burton J."/>
            <person name="Sims S."/>
            <person name="McLay K."/>
            <person name="Plumb B."/>
            <person name="Davis J."/>
            <person name="Clee C."/>
            <person name="Oliver K."/>
            <person name="Clark R."/>
            <person name="Riddle C."/>
            <person name="Elliot D."/>
            <person name="Eliott D."/>
            <person name="Threadgold G."/>
            <person name="Harden G."/>
            <person name="Ware D."/>
            <person name="Begum S."/>
            <person name="Mortimore B."/>
            <person name="Mortimer B."/>
            <person name="Kerry G."/>
            <person name="Heath P."/>
            <person name="Phillimore B."/>
            <person name="Tracey A."/>
            <person name="Corby N."/>
            <person name="Dunn M."/>
            <person name="Johnson C."/>
            <person name="Wood J."/>
            <person name="Clark S."/>
            <person name="Pelan S."/>
            <person name="Griffiths G."/>
            <person name="Smith M."/>
            <person name="Glithero R."/>
            <person name="Howden P."/>
            <person name="Barker N."/>
            <person name="Lloyd C."/>
            <person name="Stevens C."/>
            <person name="Harley J."/>
            <person name="Holt K."/>
            <person name="Panagiotidis G."/>
            <person name="Lovell J."/>
            <person name="Beasley H."/>
            <person name="Henderson C."/>
            <person name="Gordon D."/>
            <person name="Auger K."/>
            <person name="Wright D."/>
            <person name="Collins J."/>
            <person name="Raisen C."/>
            <person name="Dyer L."/>
            <person name="Leung K."/>
            <person name="Robertson L."/>
            <person name="Ambridge K."/>
            <person name="Leongamornlert D."/>
            <person name="McGuire S."/>
            <person name="Gilderthorp R."/>
            <person name="Griffiths C."/>
            <person name="Manthravadi D."/>
            <person name="Nichol S."/>
            <person name="Barker G."/>
            <person name="Whitehead S."/>
            <person name="Kay M."/>
            <person name="Brown J."/>
            <person name="Murnane C."/>
            <person name="Gray E."/>
            <person name="Humphries M."/>
            <person name="Sycamore N."/>
            <person name="Barker D."/>
            <person name="Saunders D."/>
            <person name="Wallis J."/>
            <person name="Babbage A."/>
            <person name="Hammond S."/>
            <person name="Mashreghi-Mohammadi M."/>
            <person name="Barr L."/>
            <person name="Martin S."/>
            <person name="Wray P."/>
            <person name="Ellington A."/>
            <person name="Matthews N."/>
            <person name="Ellwood M."/>
            <person name="Woodmansey R."/>
            <person name="Clark G."/>
            <person name="Cooper J."/>
            <person name="Cooper J."/>
            <person name="Tromans A."/>
            <person name="Grafham D."/>
            <person name="Skuce C."/>
            <person name="Pandian R."/>
            <person name="Andrews R."/>
            <person name="Harrison E."/>
            <person name="Kimberley A."/>
            <person name="Garnett J."/>
            <person name="Fosker N."/>
            <person name="Hall R."/>
            <person name="Garner P."/>
            <person name="Kelly D."/>
            <person name="Bird C."/>
            <person name="Palmer S."/>
            <person name="Gehring I."/>
            <person name="Berger A."/>
            <person name="Dooley C.M."/>
            <person name="Ersan-Urun Z."/>
            <person name="Eser C."/>
            <person name="Geiger H."/>
            <person name="Geisler M."/>
            <person name="Karotki L."/>
            <person name="Kirn A."/>
            <person name="Konantz J."/>
            <person name="Konantz M."/>
            <person name="Oberlander M."/>
            <person name="Rudolph-Geiger S."/>
            <person name="Teucke M."/>
            <person name="Lanz C."/>
            <person name="Raddatz G."/>
            <person name="Osoegawa K."/>
            <person name="Zhu B."/>
            <person name="Rapp A."/>
            <person name="Widaa S."/>
            <person name="Langford C."/>
            <person name="Yang F."/>
            <person name="Schuster S.C."/>
            <person name="Carter N.P."/>
            <person name="Harrow J."/>
            <person name="Ning Z."/>
            <person name="Herrero J."/>
            <person name="Searle S.M."/>
            <person name="Enright A."/>
            <person name="Geisler R."/>
            <person name="Plasterk R.H."/>
            <person name="Lee C."/>
            <person name="Westerfield M."/>
            <person name="de Jong P.J."/>
            <person name="Zon L.I."/>
            <person name="Postlethwait J.H."/>
            <person name="Nusslein-Volhard C."/>
            <person name="Hubbard T.J."/>
            <person name="Roest Crollius H."/>
            <person name="Rogers J."/>
            <person name="Stemple D.L."/>
        </authorList>
    </citation>
    <scope>NUCLEOTIDE SEQUENCE [LARGE SCALE GENOMIC DNA]</scope>
    <source>
        <strain evidence="18">Tuebingen</strain>
    </source>
</reference>
<keyword evidence="19" id="KW-1185">Reference proteome</keyword>
<evidence type="ECO:0000313" key="18">
    <source>
        <dbReference type="Ensembl" id="ENSDARP00000127737"/>
    </source>
</evidence>
<dbReference type="PANTHER" id="PTHR13547:SF1">
    <property type="entry name" value="MITOCHONDRIAL RIBONUCLEASE P CATALYTIC SUBUNIT"/>
    <property type="match status" value="1"/>
</dbReference>
<dbReference type="GO" id="GO:0001682">
    <property type="term" value="P:tRNA 5'-leader removal"/>
    <property type="evidence" value="ECO:0000318"/>
    <property type="project" value="GO_Central"/>
</dbReference>
<dbReference type="GO" id="GO:0030678">
    <property type="term" value="C:mitochondrial ribonuclease P complex"/>
    <property type="evidence" value="ECO:0000318"/>
    <property type="project" value="GO_Central"/>
</dbReference>